<accession>A0ABS5XUX4</accession>
<organism evidence="3 4">
    <name type="scientific">Microbacterium flavum</name>
    <dbReference type="NCBI Taxonomy" id="415216"/>
    <lineage>
        <taxon>Bacteria</taxon>
        <taxon>Bacillati</taxon>
        <taxon>Actinomycetota</taxon>
        <taxon>Actinomycetes</taxon>
        <taxon>Micrococcales</taxon>
        <taxon>Microbacteriaceae</taxon>
        <taxon>Microbacterium</taxon>
    </lineage>
</organism>
<evidence type="ECO:0000259" key="2">
    <source>
        <dbReference type="PROSITE" id="PS51186"/>
    </source>
</evidence>
<evidence type="ECO:0000256" key="1">
    <source>
        <dbReference type="SAM" id="MobiDB-lite"/>
    </source>
</evidence>
<feature type="region of interest" description="Disordered" evidence="1">
    <location>
        <begin position="160"/>
        <end position="179"/>
    </location>
</feature>
<proteinExistence type="predicted"/>
<dbReference type="RefSeq" id="WP_215486971.1">
    <property type="nucleotide sequence ID" value="NZ_BAAAPJ010000005.1"/>
</dbReference>
<sequence length="179" mass="18807">MSVILRPWGRDDAGALRDAAAGATDLAAQFGGADLSSAEAAAGFIARALVFDEKARNWAVVENGVAVGNAAATAIEFRHGTAWMSYWLAPAARGKGYATRALLSLCDWAFGAGLHRLELGHRVNNPASCRVATAAGFRAEGIEREKLRYGAERFDVETHARLAGDPSPTGSPLAMAPRA</sequence>
<dbReference type="PROSITE" id="PS51186">
    <property type="entry name" value="GNAT"/>
    <property type="match status" value="1"/>
</dbReference>
<dbReference type="InterPro" id="IPR000182">
    <property type="entry name" value="GNAT_dom"/>
</dbReference>
<dbReference type="Pfam" id="PF13302">
    <property type="entry name" value="Acetyltransf_3"/>
    <property type="match status" value="1"/>
</dbReference>
<dbReference type="PANTHER" id="PTHR43441:SF10">
    <property type="entry name" value="ACETYLTRANSFERASE"/>
    <property type="match status" value="1"/>
</dbReference>
<keyword evidence="4" id="KW-1185">Reference proteome</keyword>
<evidence type="ECO:0000313" key="4">
    <source>
        <dbReference type="Proteomes" id="UP000740605"/>
    </source>
</evidence>
<dbReference type="InterPro" id="IPR051908">
    <property type="entry name" value="Ribosomal_N-acetyltransferase"/>
</dbReference>
<gene>
    <name evidence="3" type="ORF">J0P97_06505</name>
</gene>
<dbReference type="InterPro" id="IPR016181">
    <property type="entry name" value="Acyl_CoA_acyltransferase"/>
</dbReference>
<dbReference type="SUPFAM" id="SSF55729">
    <property type="entry name" value="Acyl-CoA N-acyltransferases (Nat)"/>
    <property type="match status" value="1"/>
</dbReference>
<dbReference type="Gene3D" id="3.40.630.30">
    <property type="match status" value="1"/>
</dbReference>
<dbReference type="PANTHER" id="PTHR43441">
    <property type="entry name" value="RIBOSOMAL-PROTEIN-SERINE ACETYLTRANSFERASE"/>
    <property type="match status" value="1"/>
</dbReference>
<name>A0ABS5XUX4_9MICO</name>
<dbReference type="CDD" id="cd04301">
    <property type="entry name" value="NAT_SF"/>
    <property type="match status" value="1"/>
</dbReference>
<reference evidence="3 4" key="1">
    <citation type="submission" date="2021-03" db="EMBL/GenBank/DDBJ databases">
        <title>Microbacterium pauli sp. nov., isolated from microfiltered milk.</title>
        <authorList>
            <person name="Bellassi P."/>
            <person name="Fontana A."/>
            <person name="Callegari M.L."/>
            <person name="Lorenzo M."/>
            <person name="Cappa F."/>
        </authorList>
    </citation>
    <scope>NUCLEOTIDE SEQUENCE [LARGE SCALE GENOMIC DNA]</scope>
    <source>
        <strain evidence="3 4">DSM 18909</strain>
    </source>
</reference>
<feature type="domain" description="N-acetyltransferase" evidence="2">
    <location>
        <begin position="3"/>
        <end position="155"/>
    </location>
</feature>
<comment type="caution">
    <text evidence="3">The sequence shown here is derived from an EMBL/GenBank/DDBJ whole genome shotgun (WGS) entry which is preliminary data.</text>
</comment>
<dbReference type="Proteomes" id="UP000740605">
    <property type="component" value="Unassembled WGS sequence"/>
</dbReference>
<protein>
    <submittedName>
        <fullName evidence="3">GNAT family N-acetyltransferase</fullName>
    </submittedName>
</protein>
<evidence type="ECO:0000313" key="3">
    <source>
        <dbReference type="EMBL" id="MBT8797722.1"/>
    </source>
</evidence>
<dbReference type="EMBL" id="JAFLHG010000005">
    <property type="protein sequence ID" value="MBT8797722.1"/>
    <property type="molecule type" value="Genomic_DNA"/>
</dbReference>